<keyword evidence="3" id="KW-1185">Reference proteome</keyword>
<sequence length="72" mass="8211">MPLSLLAIESVRPSSFPLDRDWIHPRPLSSRFFSTRDVDSVDSFPPIPGEEKDKGTMKNEMNYMDENPTPTS</sequence>
<name>A0AAD3NW44_CRYJA</name>
<proteinExistence type="predicted"/>
<organism evidence="2 3">
    <name type="scientific">Cryptomeria japonica</name>
    <name type="common">Japanese cedar</name>
    <name type="synonym">Cupressus japonica</name>
    <dbReference type="NCBI Taxonomy" id="3369"/>
    <lineage>
        <taxon>Eukaryota</taxon>
        <taxon>Viridiplantae</taxon>
        <taxon>Streptophyta</taxon>
        <taxon>Embryophyta</taxon>
        <taxon>Tracheophyta</taxon>
        <taxon>Spermatophyta</taxon>
        <taxon>Pinopsida</taxon>
        <taxon>Pinidae</taxon>
        <taxon>Conifers II</taxon>
        <taxon>Cupressales</taxon>
        <taxon>Cupressaceae</taxon>
        <taxon>Cryptomeria</taxon>
    </lineage>
</organism>
<reference evidence="2" key="1">
    <citation type="submission" date="2022-12" db="EMBL/GenBank/DDBJ databases">
        <title>Chromosome-Level Genome Assembly of Japanese Cedar (Cryptomeriajaponica D. Don).</title>
        <authorList>
            <person name="Fujino T."/>
            <person name="Yamaguchi K."/>
            <person name="Yokoyama T."/>
            <person name="Hamanaka T."/>
            <person name="Harazono Y."/>
            <person name="Kamada H."/>
            <person name="Kobayashi W."/>
            <person name="Ujino-Ihara T."/>
            <person name="Uchiyama K."/>
            <person name="Matsumoto A."/>
            <person name="Izuno A."/>
            <person name="Tsumura Y."/>
            <person name="Toyoda A."/>
            <person name="Shigenobu S."/>
            <person name="Moriguchi Y."/>
            <person name="Ueno S."/>
            <person name="Kasahara M."/>
        </authorList>
    </citation>
    <scope>NUCLEOTIDE SEQUENCE</scope>
</reference>
<comment type="caution">
    <text evidence="2">The sequence shown here is derived from an EMBL/GenBank/DDBJ whole genome shotgun (WGS) entry which is preliminary data.</text>
</comment>
<feature type="region of interest" description="Disordered" evidence="1">
    <location>
        <begin position="39"/>
        <end position="72"/>
    </location>
</feature>
<gene>
    <name evidence="2" type="ORF">SUGI_1522690</name>
</gene>
<dbReference type="EMBL" id="BSEH01001459">
    <property type="protein sequence ID" value="GLJ59774.1"/>
    <property type="molecule type" value="Genomic_DNA"/>
</dbReference>
<dbReference type="Proteomes" id="UP001234787">
    <property type="component" value="Unassembled WGS sequence"/>
</dbReference>
<dbReference type="AlphaFoldDB" id="A0AAD3NW44"/>
<evidence type="ECO:0000313" key="3">
    <source>
        <dbReference type="Proteomes" id="UP001234787"/>
    </source>
</evidence>
<accession>A0AAD3NW44</accession>
<evidence type="ECO:0000313" key="2">
    <source>
        <dbReference type="EMBL" id="GLJ59774.1"/>
    </source>
</evidence>
<evidence type="ECO:0000256" key="1">
    <source>
        <dbReference type="SAM" id="MobiDB-lite"/>
    </source>
</evidence>
<protein>
    <submittedName>
        <fullName evidence="2">Uncharacterized protein</fullName>
    </submittedName>
</protein>